<dbReference type="EMBL" id="CP061800">
    <property type="protein sequence ID" value="QTA86721.1"/>
    <property type="molecule type" value="Genomic_DNA"/>
</dbReference>
<organism evidence="1 2">
    <name type="scientific">Desulfonema magnum</name>
    <dbReference type="NCBI Taxonomy" id="45655"/>
    <lineage>
        <taxon>Bacteria</taxon>
        <taxon>Pseudomonadati</taxon>
        <taxon>Thermodesulfobacteriota</taxon>
        <taxon>Desulfobacteria</taxon>
        <taxon>Desulfobacterales</taxon>
        <taxon>Desulfococcaceae</taxon>
        <taxon>Desulfonema</taxon>
    </lineage>
</organism>
<reference evidence="1" key="1">
    <citation type="journal article" date="2021" name="Microb. Physiol.">
        <title>Proteogenomic Insights into the Physiology of Marine, Sulfate-Reducing, Filamentous Desulfonema limicola and Desulfonema magnum.</title>
        <authorList>
            <person name="Schnaars V."/>
            <person name="Wohlbrand L."/>
            <person name="Scheve S."/>
            <person name="Hinrichs C."/>
            <person name="Reinhardt R."/>
            <person name="Rabus R."/>
        </authorList>
    </citation>
    <scope>NUCLEOTIDE SEQUENCE</scope>
    <source>
        <strain evidence="1">4be13</strain>
    </source>
</reference>
<dbReference type="AlphaFoldDB" id="A0A975BJZ2"/>
<protein>
    <submittedName>
        <fullName evidence="1">Uncharacterized protein</fullName>
    </submittedName>
</protein>
<dbReference type="KEGG" id="dmm:dnm_027450"/>
<proteinExistence type="predicted"/>
<keyword evidence="2" id="KW-1185">Reference proteome</keyword>
<gene>
    <name evidence="1" type="ORF">dnm_027450</name>
</gene>
<accession>A0A975BJZ2</accession>
<dbReference type="Proteomes" id="UP000663722">
    <property type="component" value="Chromosome"/>
</dbReference>
<name>A0A975BJZ2_9BACT</name>
<evidence type="ECO:0000313" key="1">
    <source>
        <dbReference type="EMBL" id="QTA86721.1"/>
    </source>
</evidence>
<sequence length="46" mass="5345">MFSLCIVYKFQKKRHIIFYKQALAIKFFKNSVPGVPDISGINSFYG</sequence>
<evidence type="ECO:0000313" key="2">
    <source>
        <dbReference type="Proteomes" id="UP000663722"/>
    </source>
</evidence>